<keyword evidence="5" id="KW-1185">Reference proteome</keyword>
<dbReference type="EMBL" id="NKUJ01000111">
    <property type="protein sequence ID" value="RMJ13341.1"/>
    <property type="molecule type" value="Genomic_DNA"/>
</dbReference>
<dbReference type="STRING" id="2010991.A0A3M2S702"/>
<accession>A0A3M2S702</accession>
<feature type="region of interest" description="Disordered" evidence="2">
    <location>
        <begin position="440"/>
        <end position="462"/>
    </location>
</feature>
<dbReference type="PROSITE" id="PS00028">
    <property type="entry name" value="ZINC_FINGER_C2H2_1"/>
    <property type="match status" value="1"/>
</dbReference>
<feature type="region of interest" description="Disordered" evidence="2">
    <location>
        <begin position="1"/>
        <end position="33"/>
    </location>
</feature>
<keyword evidence="1" id="KW-0862">Zinc</keyword>
<name>A0A3M2S702_9HYPO</name>
<feature type="region of interest" description="Disordered" evidence="2">
    <location>
        <begin position="184"/>
        <end position="203"/>
    </location>
</feature>
<dbReference type="GO" id="GO:0008270">
    <property type="term" value="F:zinc ion binding"/>
    <property type="evidence" value="ECO:0007669"/>
    <property type="project" value="UniProtKB-KW"/>
</dbReference>
<feature type="compositionally biased region" description="Low complexity" evidence="2">
    <location>
        <begin position="484"/>
        <end position="497"/>
    </location>
</feature>
<evidence type="ECO:0000256" key="1">
    <source>
        <dbReference type="PROSITE-ProRule" id="PRU00042"/>
    </source>
</evidence>
<proteinExistence type="predicted"/>
<feature type="domain" description="C2H2-type" evidence="3">
    <location>
        <begin position="959"/>
        <end position="986"/>
    </location>
</feature>
<evidence type="ECO:0000259" key="3">
    <source>
        <dbReference type="PROSITE" id="PS50157"/>
    </source>
</evidence>
<dbReference type="OrthoDB" id="5234017at2759"/>
<evidence type="ECO:0000313" key="4">
    <source>
        <dbReference type="EMBL" id="RMJ13341.1"/>
    </source>
</evidence>
<feature type="region of interest" description="Disordered" evidence="2">
    <location>
        <begin position="212"/>
        <end position="295"/>
    </location>
</feature>
<feature type="region of interest" description="Disordered" evidence="2">
    <location>
        <begin position="777"/>
        <end position="916"/>
    </location>
</feature>
<keyword evidence="1" id="KW-0479">Metal-binding</keyword>
<dbReference type="AlphaFoldDB" id="A0A3M2S702"/>
<feature type="compositionally biased region" description="Pro residues" evidence="2">
    <location>
        <begin position="857"/>
        <end position="880"/>
    </location>
</feature>
<comment type="caution">
    <text evidence="4">The sequence shown here is derived from an EMBL/GenBank/DDBJ whole genome shotgun (WGS) entry which is preliminary data.</text>
</comment>
<dbReference type="Proteomes" id="UP000277212">
    <property type="component" value="Unassembled WGS sequence"/>
</dbReference>
<organism evidence="4 5">
    <name type="scientific">Fusarium kuroshium</name>
    <dbReference type="NCBI Taxonomy" id="2010991"/>
    <lineage>
        <taxon>Eukaryota</taxon>
        <taxon>Fungi</taxon>
        <taxon>Dikarya</taxon>
        <taxon>Ascomycota</taxon>
        <taxon>Pezizomycotina</taxon>
        <taxon>Sordariomycetes</taxon>
        <taxon>Hypocreomycetidae</taxon>
        <taxon>Hypocreales</taxon>
        <taxon>Nectriaceae</taxon>
        <taxon>Fusarium</taxon>
        <taxon>Fusarium solani species complex</taxon>
    </lineage>
</organism>
<feature type="compositionally biased region" description="Polar residues" evidence="2">
    <location>
        <begin position="508"/>
        <end position="518"/>
    </location>
</feature>
<dbReference type="PROSITE" id="PS50157">
    <property type="entry name" value="ZINC_FINGER_C2H2_2"/>
    <property type="match status" value="1"/>
</dbReference>
<evidence type="ECO:0000256" key="2">
    <source>
        <dbReference type="SAM" id="MobiDB-lite"/>
    </source>
</evidence>
<feature type="compositionally biased region" description="Low complexity" evidence="2">
    <location>
        <begin position="794"/>
        <end position="811"/>
    </location>
</feature>
<sequence length="996" mass="109503">MSPASSKISPKNLKLKRSRVSPSPSVKSEQSQTERIEDVIVCAPIEWAPIIDDEDELDLEELTQRTIPFDEVFQNEEVKRIITQYPKGHGSWYILGCEEHDLDFRTHPLRAASAHLRSRQHGRRQDTTGPAVIAHFGTKVLNCNEKLARKNNAAALKFKPIKREENQHLDEFVPAKFAPRESVSIEPTPEAVPEESVMEESIPEKTVLVPEEPASEALPETIPEATSEALPGESAPEESALEEATRKQSIQEEAVPEDSPLRHKKRKLSSTPCDAEDDAPPTKDEPMEESSHDPILSPTPGIVYLAYRETTKTWIPALVLPRNNLHKVGLSTTLESLGLVENVPKCYVYDPGTKCLEWKAQYEDGGSLVAQRQFPVVYFDAITFPSKDAAGWVGTGDLQELDLSDSSACLEPHFSLARDFVAKRLGTTADCKSLSPLAIPDTEADSEMQSSTKATPTKVESPVLMIPHNLPAKAPVVVSVVPEKEATPPVETPTTVPSREASVESDSKPSVTTESFSVSEPADPKPIGSPELVNKPELISNSEPIDNAEPVASPEPINGSEPINDSGLVDEPELISEPKPVGNSEPVDDTGATNSPELIRNPEPISITEDTTSPVLINEPELVRNSDPIDNFEPISYPEVVRNPEPIPVPATVFQPVNSPEPMQMPNRGVSIEIQPSRPSEPRSFHTEDVAMESSYTYSPASTYIDPVPTPPASEIQSHQHSVKRALLNHMSADLFQLKTKSTTLIFPKAVFDLEALQSTLPPIQSLPSMQGYSQTLRPISDQMGSPAPSIQTQSFSSQSAPPSAYNSPAPQHTPVPQHAPAPQRTPLPQHTPAPIPHATPATTIKKKTGTRKPVPTHRPIPSQRPVPTVPTQRPSPAPKPTTTQRSAIAKKPVAPRRPVPTHRPLAPHRPAAVEEAEPRFGETLYGVSEYILQGVRRWLRTTEKNPKISEFCFSDGLYRCPWCHKRFARAGIFTDHLSLKHDERPKPQEIRPDHR</sequence>
<reference evidence="4 5" key="1">
    <citation type="submission" date="2017-06" db="EMBL/GenBank/DDBJ databases">
        <title>Comparative genomic analysis of Ambrosia Fusariam Clade fungi.</title>
        <authorList>
            <person name="Stajich J.E."/>
            <person name="Carrillo J."/>
            <person name="Kijimoto T."/>
            <person name="Eskalen A."/>
            <person name="O'Donnell K."/>
            <person name="Kasson M."/>
        </authorList>
    </citation>
    <scope>NUCLEOTIDE SEQUENCE [LARGE SCALE GENOMIC DNA]</scope>
    <source>
        <strain evidence="4">UCR3666</strain>
    </source>
</reference>
<evidence type="ECO:0000313" key="5">
    <source>
        <dbReference type="Proteomes" id="UP000277212"/>
    </source>
</evidence>
<keyword evidence="1" id="KW-0863">Zinc-finger</keyword>
<feature type="compositionally biased region" description="Pro residues" evidence="2">
    <location>
        <begin position="812"/>
        <end position="838"/>
    </location>
</feature>
<dbReference type="SMART" id="SM00355">
    <property type="entry name" value="ZnF_C2H2"/>
    <property type="match status" value="1"/>
</dbReference>
<gene>
    <name evidence="4" type="ORF">CDV36_007026</name>
</gene>
<dbReference type="InterPro" id="IPR013087">
    <property type="entry name" value="Znf_C2H2_type"/>
</dbReference>
<protein>
    <recommendedName>
        <fullName evidence="3">C2H2-type domain-containing protein</fullName>
    </recommendedName>
</protein>
<feature type="region of interest" description="Disordered" evidence="2">
    <location>
        <begin position="484"/>
        <end position="613"/>
    </location>
</feature>
<feature type="compositionally biased region" description="Basic and acidic residues" evidence="2">
    <location>
        <begin position="280"/>
        <end position="292"/>
    </location>
</feature>